<accession>A0ABR0AUY7</accession>
<dbReference type="EMBL" id="JAOYFB010000039">
    <property type="protein sequence ID" value="KAK4028870.1"/>
    <property type="molecule type" value="Genomic_DNA"/>
</dbReference>
<feature type="region of interest" description="Disordered" evidence="1">
    <location>
        <begin position="14"/>
        <end position="34"/>
    </location>
</feature>
<evidence type="ECO:0000313" key="3">
    <source>
        <dbReference type="Proteomes" id="UP001234178"/>
    </source>
</evidence>
<comment type="caution">
    <text evidence="2">The sequence shown here is derived from an EMBL/GenBank/DDBJ whole genome shotgun (WGS) entry which is preliminary data.</text>
</comment>
<reference evidence="2 3" key="1">
    <citation type="journal article" date="2023" name="Nucleic Acids Res.">
        <title>The hologenome of Daphnia magna reveals possible DNA methylation and microbiome-mediated evolution of the host genome.</title>
        <authorList>
            <person name="Chaturvedi A."/>
            <person name="Li X."/>
            <person name="Dhandapani V."/>
            <person name="Marshall H."/>
            <person name="Kissane S."/>
            <person name="Cuenca-Cambronero M."/>
            <person name="Asole G."/>
            <person name="Calvet F."/>
            <person name="Ruiz-Romero M."/>
            <person name="Marangio P."/>
            <person name="Guigo R."/>
            <person name="Rago D."/>
            <person name="Mirbahai L."/>
            <person name="Eastwood N."/>
            <person name="Colbourne J.K."/>
            <person name="Zhou J."/>
            <person name="Mallon E."/>
            <person name="Orsini L."/>
        </authorList>
    </citation>
    <scope>NUCLEOTIDE SEQUENCE [LARGE SCALE GENOMIC DNA]</scope>
    <source>
        <strain evidence="2">LRV0_1</strain>
    </source>
</reference>
<name>A0ABR0AUY7_9CRUS</name>
<organism evidence="2 3">
    <name type="scientific">Daphnia magna</name>
    <dbReference type="NCBI Taxonomy" id="35525"/>
    <lineage>
        <taxon>Eukaryota</taxon>
        <taxon>Metazoa</taxon>
        <taxon>Ecdysozoa</taxon>
        <taxon>Arthropoda</taxon>
        <taxon>Crustacea</taxon>
        <taxon>Branchiopoda</taxon>
        <taxon>Diplostraca</taxon>
        <taxon>Cladocera</taxon>
        <taxon>Anomopoda</taxon>
        <taxon>Daphniidae</taxon>
        <taxon>Daphnia</taxon>
    </lineage>
</organism>
<feature type="compositionally biased region" description="Low complexity" evidence="1">
    <location>
        <begin position="21"/>
        <end position="32"/>
    </location>
</feature>
<keyword evidence="3" id="KW-1185">Reference proteome</keyword>
<gene>
    <name evidence="2" type="ORF">OUZ56_021889</name>
</gene>
<dbReference type="Proteomes" id="UP001234178">
    <property type="component" value="Unassembled WGS sequence"/>
</dbReference>
<protein>
    <submittedName>
        <fullName evidence="2">Uncharacterized protein</fullName>
    </submittedName>
</protein>
<sequence>MAFPEGITIKKARDRQSSLYSSAAKRASSGSAPQIQTQIQSQEMVALKTQLVEPHGPQPAISSLTNALNLNFKSSSPNNKTTSNYQWTIEQPLSPPSRPCCPCYPTWNDDSMDLMNPRANDP</sequence>
<proteinExistence type="predicted"/>
<evidence type="ECO:0000256" key="1">
    <source>
        <dbReference type="SAM" id="MobiDB-lite"/>
    </source>
</evidence>
<evidence type="ECO:0000313" key="2">
    <source>
        <dbReference type="EMBL" id="KAK4028870.1"/>
    </source>
</evidence>